<feature type="domain" description="Plastocyanin-like" evidence="4">
    <location>
        <begin position="99"/>
        <end position="176"/>
    </location>
</feature>
<comment type="similarity">
    <text evidence="1">Belongs to the multicopper oxidase family.</text>
</comment>
<sequence length="559" mass="64053">MDLTPFVDPLPIPQYISPKERHKDFTYYEIAMKEFHHSFHRDLAPTKIWGFDGQFPGPVINVNQGECAHVKWMNQLPEKHLLPIDRTLHGTSEHMPEVRTVVHLHGAEVEPESDGYPEAWFTNDYKFVGPVFDSPIYKYNNKQRAGALWYHDHAIGITRLNVYSGLVGMYIIRDEEERKLNLPSGAYEIPIVISDKGFNEDGSLFYPDTTNVRPGTLEPGKEFPQPSVTPGETFENVTVNGKVWPFLEVEQRKYRFRILNSSNERFYRMSLSNDQKFIQIGSDGGLLEKPVYMNELTIGPSERMDVVIDFSKYEPGTEIVIKNTANSPFNFPPPIGTPPDPNKDGLVMQFRVIQLNGKDTSKVPFILSNIPKLKECDATRTRDITLDASIDMYGRFNFSLSNKGFMERIDVKPKLNDTEIWRFINTAGATHPMHIHLIQFQILDRLPFDVQGFTSNGLLHFTGPPQSPARNECGWKDTVQSPPGFVTRVIMKFGPFTGRYVYHCHILEHEDYDMMRPFEVVERRCDCKLLCTCKSSSKEVNDLSGVCPTCSETYRCECK</sequence>
<organism evidence="5 6">
    <name type="scientific">Sporosarcina siberiensis</name>
    <dbReference type="NCBI Taxonomy" id="1365606"/>
    <lineage>
        <taxon>Bacteria</taxon>
        <taxon>Bacillati</taxon>
        <taxon>Bacillota</taxon>
        <taxon>Bacilli</taxon>
        <taxon>Bacillales</taxon>
        <taxon>Caryophanaceae</taxon>
        <taxon>Sporosarcina</taxon>
    </lineage>
</organism>
<dbReference type="PANTHER" id="PTHR48267">
    <property type="entry name" value="CUPREDOXIN SUPERFAMILY PROTEIN"/>
    <property type="match status" value="1"/>
</dbReference>
<dbReference type="CDD" id="cd13844">
    <property type="entry name" value="CuRO_1_BOD_CotA_like"/>
    <property type="match status" value="1"/>
</dbReference>
<dbReference type="RefSeq" id="WP_381539776.1">
    <property type="nucleotide sequence ID" value="NZ_JBHUGI010000035.1"/>
</dbReference>
<keyword evidence="6" id="KW-1185">Reference proteome</keyword>
<dbReference type="InterPro" id="IPR008972">
    <property type="entry name" value="Cupredoxin"/>
</dbReference>
<dbReference type="SUPFAM" id="SSF49503">
    <property type="entry name" value="Cupredoxins"/>
    <property type="match status" value="3"/>
</dbReference>
<dbReference type="InterPro" id="IPR001117">
    <property type="entry name" value="Cu-oxidase_2nd"/>
</dbReference>
<dbReference type="Pfam" id="PF07731">
    <property type="entry name" value="Cu-oxidase_2"/>
    <property type="match status" value="1"/>
</dbReference>
<proteinExistence type="inferred from homology"/>
<dbReference type="InterPro" id="IPR011707">
    <property type="entry name" value="Cu-oxidase-like_N"/>
</dbReference>
<accession>A0ABW4SJR0</accession>
<dbReference type="Gene3D" id="2.60.40.420">
    <property type="entry name" value="Cupredoxins - blue copper proteins"/>
    <property type="match status" value="3"/>
</dbReference>
<reference evidence="6" key="1">
    <citation type="journal article" date="2019" name="Int. J. Syst. Evol. Microbiol.">
        <title>The Global Catalogue of Microorganisms (GCM) 10K type strain sequencing project: providing services to taxonomists for standard genome sequencing and annotation.</title>
        <authorList>
            <consortium name="The Broad Institute Genomics Platform"/>
            <consortium name="The Broad Institute Genome Sequencing Center for Infectious Disease"/>
            <person name="Wu L."/>
            <person name="Ma J."/>
        </authorList>
    </citation>
    <scope>NUCLEOTIDE SEQUENCE [LARGE SCALE GENOMIC DNA]</scope>
    <source>
        <strain evidence="6">CGMCC 4.7177</strain>
    </source>
</reference>
<feature type="domain" description="Plastocyanin-like" evidence="2">
    <location>
        <begin position="236"/>
        <end position="312"/>
    </location>
</feature>
<evidence type="ECO:0000259" key="4">
    <source>
        <dbReference type="Pfam" id="PF07732"/>
    </source>
</evidence>
<protein>
    <submittedName>
        <fullName evidence="5">Multicopper oxidase family protein</fullName>
    </submittedName>
</protein>
<dbReference type="Pfam" id="PF07732">
    <property type="entry name" value="Cu-oxidase_3"/>
    <property type="match status" value="2"/>
</dbReference>
<comment type="caution">
    <text evidence="5">The sequence shown here is derived from an EMBL/GenBank/DDBJ whole genome shotgun (WGS) entry which is preliminary data.</text>
</comment>
<dbReference type="Pfam" id="PF00394">
    <property type="entry name" value="Cu-oxidase"/>
    <property type="match status" value="1"/>
</dbReference>
<dbReference type="CDD" id="cd13868">
    <property type="entry name" value="CuRO_2_CotA_like"/>
    <property type="match status" value="1"/>
</dbReference>
<dbReference type="CDD" id="cd13891">
    <property type="entry name" value="CuRO_3_CotA_like"/>
    <property type="match status" value="1"/>
</dbReference>
<dbReference type="EMBL" id="JBHUGI010000035">
    <property type="protein sequence ID" value="MFD1929543.1"/>
    <property type="molecule type" value="Genomic_DNA"/>
</dbReference>
<evidence type="ECO:0000256" key="1">
    <source>
        <dbReference type="ARBA" id="ARBA00010609"/>
    </source>
</evidence>
<evidence type="ECO:0000259" key="2">
    <source>
        <dbReference type="Pfam" id="PF00394"/>
    </source>
</evidence>
<feature type="domain" description="Plastocyanin-like" evidence="3">
    <location>
        <begin position="402"/>
        <end position="521"/>
    </location>
</feature>
<evidence type="ECO:0000259" key="3">
    <source>
        <dbReference type="Pfam" id="PF07731"/>
    </source>
</evidence>
<dbReference type="InterPro" id="IPR045087">
    <property type="entry name" value="Cu-oxidase_fam"/>
</dbReference>
<dbReference type="Proteomes" id="UP001597218">
    <property type="component" value="Unassembled WGS sequence"/>
</dbReference>
<name>A0ABW4SJR0_9BACL</name>
<evidence type="ECO:0000313" key="6">
    <source>
        <dbReference type="Proteomes" id="UP001597218"/>
    </source>
</evidence>
<feature type="domain" description="Plastocyanin-like" evidence="4">
    <location>
        <begin position="45"/>
        <end position="82"/>
    </location>
</feature>
<dbReference type="PANTHER" id="PTHR48267:SF1">
    <property type="entry name" value="BILIRUBIN OXIDASE"/>
    <property type="match status" value="1"/>
</dbReference>
<gene>
    <name evidence="5" type="ORF">ACFSFY_15985</name>
</gene>
<dbReference type="InterPro" id="IPR011706">
    <property type="entry name" value="Cu-oxidase_C"/>
</dbReference>
<evidence type="ECO:0000313" key="5">
    <source>
        <dbReference type="EMBL" id="MFD1929543.1"/>
    </source>
</evidence>